<dbReference type="InterPro" id="IPR005119">
    <property type="entry name" value="LysR_subst-bd"/>
</dbReference>
<dbReference type="PANTHER" id="PTHR30126">
    <property type="entry name" value="HTH-TYPE TRANSCRIPTIONAL REGULATOR"/>
    <property type="match status" value="1"/>
</dbReference>
<dbReference type="PANTHER" id="PTHR30126:SF78">
    <property type="entry name" value="HTH LYSR-TYPE DOMAIN-CONTAINING PROTEIN"/>
    <property type="match status" value="1"/>
</dbReference>
<dbReference type="STRING" id="1302250.GCA_001313225_00976"/>
<dbReference type="InterPro" id="IPR036390">
    <property type="entry name" value="WH_DNA-bd_sf"/>
</dbReference>
<evidence type="ECO:0000313" key="6">
    <source>
        <dbReference type="EMBL" id="GAX01337.1"/>
    </source>
</evidence>
<dbReference type="GO" id="GO:0003700">
    <property type="term" value="F:DNA-binding transcription factor activity"/>
    <property type="evidence" value="ECO:0007669"/>
    <property type="project" value="InterPro"/>
</dbReference>
<keyword evidence="4" id="KW-0804">Transcription</keyword>
<comment type="caution">
    <text evidence="6">The sequence shown here is derived from an EMBL/GenBank/DDBJ whole genome shotgun (WGS) entry which is preliminary data.</text>
</comment>
<dbReference type="PROSITE" id="PS50931">
    <property type="entry name" value="HTH_LYSR"/>
    <property type="match status" value="1"/>
</dbReference>
<feature type="domain" description="HTH lysR-type" evidence="5">
    <location>
        <begin position="1"/>
        <end position="58"/>
    </location>
</feature>
<sequence>MEEKDFELLIMLDKTKNITHAAEKLYISQSSLSKRIATIEKELGVQLLVRTRTGILFTPSGEEVLKTAETVTEQLQRMREKIALSKHILTGHLKAGISLNYATFRLADTLSKYHDKYSQVQMHIVTGDSRDLYRDLVKGDVDLGILRGDFPWHGRKILLATEPVCAIKGLQSKNKSFNEIPYIGRKTDLAFDRDISKWMRENHVEKANNESYVDNITTCVKMVENSSGWAVVPEICLDDFKGIKEPLKFKNGQVFERPTYLMFPETVVTLPQIRTFVQFVVQENHKEVPEWLTTL</sequence>
<dbReference type="SUPFAM" id="SSF46785">
    <property type="entry name" value="Winged helix' DNA-binding domain"/>
    <property type="match status" value="1"/>
</dbReference>
<proteinExistence type="inferred from homology"/>
<keyword evidence="2" id="KW-0805">Transcription regulation</keyword>
<dbReference type="Gene3D" id="1.10.10.10">
    <property type="entry name" value="Winged helix-like DNA-binding domain superfamily/Winged helix DNA-binding domain"/>
    <property type="match status" value="1"/>
</dbReference>
<dbReference type="Proteomes" id="UP000198402">
    <property type="component" value="Unassembled WGS sequence"/>
</dbReference>
<evidence type="ECO:0000256" key="3">
    <source>
        <dbReference type="ARBA" id="ARBA00023125"/>
    </source>
</evidence>
<dbReference type="Pfam" id="PF00126">
    <property type="entry name" value="HTH_1"/>
    <property type="match status" value="1"/>
</dbReference>
<keyword evidence="7" id="KW-1185">Reference proteome</keyword>
<reference evidence="6 7" key="1">
    <citation type="submission" date="2015-11" db="EMBL/GenBank/DDBJ databases">
        <title>Draft genome sequences of new species of the genus Lactobacillus isolated from orchardgrass silage.</title>
        <authorList>
            <person name="Tohno M."/>
            <person name="Tanizawa Y."/>
            <person name="Arita M."/>
        </authorList>
    </citation>
    <scope>NUCLEOTIDE SEQUENCE [LARGE SCALE GENOMIC DNA]</scope>
    <source>
        <strain evidence="6 7">IWT126</strain>
    </source>
</reference>
<protein>
    <submittedName>
        <fullName evidence="6">LysR family transcriptional regulator</fullName>
    </submittedName>
</protein>
<dbReference type="Pfam" id="PF03466">
    <property type="entry name" value="LysR_substrate"/>
    <property type="match status" value="1"/>
</dbReference>
<keyword evidence="3" id="KW-0238">DNA-binding</keyword>
<evidence type="ECO:0000256" key="2">
    <source>
        <dbReference type="ARBA" id="ARBA00023015"/>
    </source>
</evidence>
<evidence type="ECO:0000256" key="1">
    <source>
        <dbReference type="ARBA" id="ARBA00009437"/>
    </source>
</evidence>
<dbReference type="PRINTS" id="PR00039">
    <property type="entry name" value="HTHLYSR"/>
</dbReference>
<comment type="similarity">
    <text evidence="1">Belongs to the LysR transcriptional regulatory family.</text>
</comment>
<evidence type="ECO:0000259" key="5">
    <source>
        <dbReference type="PROSITE" id="PS50931"/>
    </source>
</evidence>
<accession>A0A1Z5IHU2</accession>
<dbReference type="Gene3D" id="3.40.190.290">
    <property type="match status" value="1"/>
</dbReference>
<gene>
    <name evidence="6" type="primary">lysR_7</name>
    <name evidence="6" type="ORF">IWT126_01363</name>
</gene>
<dbReference type="InterPro" id="IPR036388">
    <property type="entry name" value="WH-like_DNA-bd_sf"/>
</dbReference>
<dbReference type="GO" id="GO:0000976">
    <property type="term" value="F:transcription cis-regulatory region binding"/>
    <property type="evidence" value="ECO:0007669"/>
    <property type="project" value="TreeGrafter"/>
</dbReference>
<dbReference type="RefSeq" id="WP_089136710.1">
    <property type="nucleotide sequence ID" value="NZ_BCMG01000006.1"/>
</dbReference>
<dbReference type="AlphaFoldDB" id="A0A1Z5IHU2"/>
<dbReference type="EMBL" id="BCMG01000006">
    <property type="protein sequence ID" value="GAX01337.1"/>
    <property type="molecule type" value="Genomic_DNA"/>
</dbReference>
<dbReference type="CDD" id="cd05466">
    <property type="entry name" value="PBP2_LTTR_substrate"/>
    <property type="match status" value="1"/>
</dbReference>
<dbReference type="OrthoDB" id="9803735at2"/>
<evidence type="ECO:0000313" key="7">
    <source>
        <dbReference type="Proteomes" id="UP000198402"/>
    </source>
</evidence>
<dbReference type="InterPro" id="IPR000847">
    <property type="entry name" value="LysR_HTH_N"/>
</dbReference>
<evidence type="ECO:0000256" key="4">
    <source>
        <dbReference type="ARBA" id="ARBA00023163"/>
    </source>
</evidence>
<organism evidence="6 7">
    <name type="scientific">Secundilactobacillus silagei JCM 19001</name>
    <dbReference type="NCBI Taxonomy" id="1302250"/>
    <lineage>
        <taxon>Bacteria</taxon>
        <taxon>Bacillati</taxon>
        <taxon>Bacillota</taxon>
        <taxon>Bacilli</taxon>
        <taxon>Lactobacillales</taxon>
        <taxon>Lactobacillaceae</taxon>
        <taxon>Secundilactobacillus</taxon>
    </lineage>
</organism>
<dbReference type="SUPFAM" id="SSF53850">
    <property type="entry name" value="Periplasmic binding protein-like II"/>
    <property type="match status" value="1"/>
</dbReference>
<name>A0A1Z5IHU2_9LACO</name>